<dbReference type="Proteomes" id="UP000185639">
    <property type="component" value="Unassembled WGS sequence"/>
</dbReference>
<dbReference type="AlphaFoldDB" id="A0A1N7J6A3"/>
<dbReference type="SMART" id="SM00955">
    <property type="entry name" value="RNB"/>
    <property type="match status" value="1"/>
</dbReference>
<evidence type="ECO:0000313" key="11">
    <source>
        <dbReference type="Proteomes" id="UP000185639"/>
    </source>
</evidence>
<keyword evidence="4" id="KW-0963">Cytoplasm</keyword>
<dbReference type="SMART" id="SM00357">
    <property type="entry name" value="CSP"/>
    <property type="match status" value="1"/>
</dbReference>
<dbReference type="Pfam" id="PF08206">
    <property type="entry name" value="OB_RNB"/>
    <property type="match status" value="1"/>
</dbReference>
<evidence type="ECO:0000256" key="2">
    <source>
        <dbReference type="ARBA" id="ARBA00004496"/>
    </source>
</evidence>
<evidence type="ECO:0000256" key="7">
    <source>
        <dbReference type="ARBA" id="ARBA00022839"/>
    </source>
</evidence>
<keyword evidence="6" id="KW-0378">Hydrolase</keyword>
<proteinExistence type="predicted"/>
<dbReference type="InterPro" id="IPR011129">
    <property type="entry name" value="CSD"/>
</dbReference>
<dbReference type="InterPro" id="IPR004476">
    <property type="entry name" value="RNase_II/RNase_R"/>
</dbReference>
<dbReference type="RefSeq" id="WP_076513953.1">
    <property type="nucleotide sequence ID" value="NZ_FTOH01000001.1"/>
</dbReference>
<dbReference type="InterPro" id="IPR013223">
    <property type="entry name" value="RNase_B_OB_dom"/>
</dbReference>
<dbReference type="GO" id="GO:0005829">
    <property type="term" value="C:cytosol"/>
    <property type="evidence" value="ECO:0007669"/>
    <property type="project" value="UniProtKB-ARBA"/>
</dbReference>
<keyword evidence="11" id="KW-1185">Reference proteome</keyword>
<dbReference type="SUPFAM" id="SSF50249">
    <property type="entry name" value="Nucleic acid-binding proteins"/>
    <property type="match status" value="4"/>
</dbReference>
<comment type="subcellular location">
    <subcellularLocation>
        <location evidence="2">Cytoplasm</location>
    </subcellularLocation>
</comment>
<dbReference type="EC" id="3.1.13.1" evidence="3"/>
<dbReference type="InterPro" id="IPR001900">
    <property type="entry name" value="RNase_II/R"/>
</dbReference>
<dbReference type="Gene3D" id="2.40.50.640">
    <property type="match status" value="1"/>
</dbReference>
<dbReference type="InterPro" id="IPR040476">
    <property type="entry name" value="CSD2"/>
</dbReference>
<dbReference type="GO" id="GO:0006402">
    <property type="term" value="P:mRNA catabolic process"/>
    <property type="evidence" value="ECO:0007669"/>
    <property type="project" value="TreeGrafter"/>
</dbReference>
<protein>
    <recommendedName>
        <fullName evidence="3">exoribonuclease II</fullName>
        <ecNumber evidence="3">3.1.13.1</ecNumber>
    </recommendedName>
</protein>
<evidence type="ECO:0000256" key="3">
    <source>
        <dbReference type="ARBA" id="ARBA00012163"/>
    </source>
</evidence>
<dbReference type="GO" id="GO:0008859">
    <property type="term" value="F:exoribonuclease II activity"/>
    <property type="evidence" value="ECO:0007669"/>
    <property type="project" value="UniProtKB-EC"/>
</dbReference>
<dbReference type="SMART" id="SM00316">
    <property type="entry name" value="S1"/>
    <property type="match status" value="1"/>
</dbReference>
<evidence type="ECO:0000256" key="5">
    <source>
        <dbReference type="ARBA" id="ARBA00022722"/>
    </source>
</evidence>
<dbReference type="InterPro" id="IPR012340">
    <property type="entry name" value="NA-bd_OB-fold"/>
</dbReference>
<evidence type="ECO:0000256" key="6">
    <source>
        <dbReference type="ARBA" id="ARBA00022801"/>
    </source>
</evidence>
<evidence type="ECO:0000259" key="9">
    <source>
        <dbReference type="PROSITE" id="PS50126"/>
    </source>
</evidence>
<dbReference type="NCBIfam" id="TIGR00358">
    <property type="entry name" value="3_prime_RNase"/>
    <property type="match status" value="1"/>
</dbReference>
<organism evidence="10 11">
    <name type="scientific">Thalassolituus maritimus</name>
    <dbReference type="NCBI Taxonomy" id="484498"/>
    <lineage>
        <taxon>Bacteria</taxon>
        <taxon>Pseudomonadati</taxon>
        <taxon>Pseudomonadota</taxon>
        <taxon>Gammaproteobacteria</taxon>
        <taxon>Oceanospirillales</taxon>
        <taxon>Oceanospirillaceae</taxon>
        <taxon>Thalassolituus</taxon>
    </lineage>
</organism>
<sequence>MLDKNALTQLKQLKQEIHDNTPRYKGLVRGSHGRFGFVGTDEGKSYFLSPDEMEKVLPGDTIDFRVEPAGDDKEQAIIEKLLESELKTFCGRYIVRGKGHFIDPDHDKLNRWIFVPPQDRLNAEDGDFVSATLTRHPFPKGKAQARIDTIIGKETTPNIERLFMQARFGLDNEFSEEVVKAVNEIDASQIETQAAERTDLTHLPFVTIDSAGTRDIDDALFAEAHSDGWTLWVAIADPDALIQAGSPLEDAAAARATSAYFADSVVPMLPTELSENFSSLQAGEKRLAMVAELRLDADAGVKETKLHSAIIESKAKLTYSQVAQLIDSGCDDIPAELHGPVLHLADCARALNQWRQANCLVMEDRPDYKLVLNEQGKVDEIVRIERNAAHKLVEECMLVCNRSVAEWLRSQNAGMFIQQSGIRTERLGEAAALLKEQLGLEQKPDLTTLESYVKLLQQATTAETDLPLRTILSRQMDRSVFGREGSPHMGLGFSCYTTFTSPLRKYNDLLIHRTVRALLNDDTPPAFTDEQLINIQDRQNRARMASNLSEQWLKLEWLSRQEEGTLYDATIVHMNSSSITVRLNDSGIDGVIDRRKTKGGWKFDSKTIVHSNDKARFVLGQAMKVEVQEIDISKRALRLRIA</sequence>
<comment type="catalytic activity">
    <reaction evidence="1">
        <text>Exonucleolytic cleavage in the 3'- to 5'-direction to yield nucleoside 5'-phosphates.</text>
        <dbReference type="EC" id="3.1.13.1"/>
    </reaction>
</comment>
<dbReference type="Pfam" id="PF00773">
    <property type="entry name" value="RNB"/>
    <property type="match status" value="1"/>
</dbReference>
<dbReference type="GO" id="GO:0003723">
    <property type="term" value="F:RNA binding"/>
    <property type="evidence" value="ECO:0007669"/>
    <property type="project" value="UniProtKB-KW"/>
</dbReference>
<dbReference type="InterPro" id="IPR003029">
    <property type="entry name" value="S1_domain"/>
</dbReference>
<keyword evidence="8" id="KW-0694">RNA-binding</keyword>
<dbReference type="STRING" id="484498.SAMN05421686_101403"/>
<dbReference type="OrthoDB" id="9764149at2"/>
<dbReference type="Gene3D" id="2.40.50.140">
    <property type="entry name" value="Nucleic acid-binding proteins"/>
    <property type="match status" value="1"/>
</dbReference>
<accession>A0A1N7J6A3</accession>
<evidence type="ECO:0000256" key="8">
    <source>
        <dbReference type="ARBA" id="ARBA00022884"/>
    </source>
</evidence>
<feature type="domain" description="S1 motif" evidence="9">
    <location>
        <begin position="564"/>
        <end position="642"/>
    </location>
</feature>
<dbReference type="EMBL" id="FTOH01000001">
    <property type="protein sequence ID" value="SIS44839.1"/>
    <property type="molecule type" value="Genomic_DNA"/>
</dbReference>
<dbReference type="PROSITE" id="PS50126">
    <property type="entry name" value="S1"/>
    <property type="match status" value="1"/>
</dbReference>
<evidence type="ECO:0000256" key="1">
    <source>
        <dbReference type="ARBA" id="ARBA00001849"/>
    </source>
</evidence>
<reference evidence="11" key="1">
    <citation type="submission" date="2017-01" db="EMBL/GenBank/DDBJ databases">
        <authorList>
            <person name="Varghese N."/>
            <person name="Submissions S."/>
        </authorList>
    </citation>
    <scope>NUCLEOTIDE SEQUENCE [LARGE SCALE GENOMIC DNA]</scope>
    <source>
        <strain evidence="11">DSM 24913</strain>
    </source>
</reference>
<name>A0A1N7J6A3_9GAMM</name>
<dbReference type="Pfam" id="PF17876">
    <property type="entry name" value="CSD2"/>
    <property type="match status" value="1"/>
</dbReference>
<evidence type="ECO:0000256" key="4">
    <source>
        <dbReference type="ARBA" id="ARBA00022490"/>
    </source>
</evidence>
<gene>
    <name evidence="10" type="ORF">SAMN05421686_101403</name>
</gene>
<keyword evidence="5" id="KW-0540">Nuclease</keyword>
<dbReference type="PANTHER" id="PTHR23355:SF37">
    <property type="entry name" value="EXORIBONUCLEASE 2"/>
    <property type="match status" value="1"/>
</dbReference>
<evidence type="ECO:0000313" key="10">
    <source>
        <dbReference type="EMBL" id="SIS44839.1"/>
    </source>
</evidence>
<dbReference type="InterPro" id="IPR050180">
    <property type="entry name" value="RNR_Ribonuclease"/>
</dbReference>
<keyword evidence="7" id="KW-0269">Exonuclease</keyword>
<dbReference type="PANTHER" id="PTHR23355">
    <property type="entry name" value="RIBONUCLEASE"/>
    <property type="match status" value="1"/>
</dbReference>